<sequence>MGACVSCRAKETEIGEKRHSTAEEQEIIKAQIEETLGSVIDLTKAGSTSRKGLSGDIYSARSASTSGIGSERSSRGFSDQYEVEEDDYEDYDQLPAQKNRPQSSHTPRASVNNDEEEDEDYDVPVTSPNARICADGQPASEFIENEDEDYDVPRPFGSTNQILEEEEEDEYDIPRPHRLIAEEEDEEDDIYDIPRPLLIN</sequence>
<name>E4XNI0_OIKDI</name>
<gene>
    <name evidence="2" type="ORF">GSOID_T00015741001</name>
</gene>
<feature type="region of interest" description="Disordered" evidence="1">
    <location>
        <begin position="164"/>
        <end position="200"/>
    </location>
</feature>
<accession>E4XNI0</accession>
<feature type="compositionally biased region" description="Acidic residues" evidence="1">
    <location>
        <begin position="182"/>
        <end position="191"/>
    </location>
</feature>
<dbReference type="OrthoDB" id="10439675at2759"/>
<dbReference type="Proteomes" id="UP000001307">
    <property type="component" value="Unassembled WGS sequence"/>
</dbReference>
<feature type="region of interest" description="Disordered" evidence="1">
    <location>
        <begin position="42"/>
        <end position="133"/>
    </location>
</feature>
<dbReference type="EMBL" id="FN653084">
    <property type="protein sequence ID" value="CBY11418.1"/>
    <property type="molecule type" value="Genomic_DNA"/>
</dbReference>
<reference evidence="2" key="1">
    <citation type="journal article" date="2010" name="Science">
        <title>Plasticity of animal genome architecture unmasked by rapid evolution of a pelagic tunicate.</title>
        <authorList>
            <person name="Denoeud F."/>
            <person name="Henriet S."/>
            <person name="Mungpakdee S."/>
            <person name="Aury J.M."/>
            <person name="Da Silva C."/>
            <person name="Brinkmann H."/>
            <person name="Mikhaleva J."/>
            <person name="Olsen L.C."/>
            <person name="Jubin C."/>
            <person name="Canestro C."/>
            <person name="Bouquet J.M."/>
            <person name="Danks G."/>
            <person name="Poulain J."/>
            <person name="Campsteijn C."/>
            <person name="Adamski M."/>
            <person name="Cross I."/>
            <person name="Yadetie F."/>
            <person name="Muffato M."/>
            <person name="Louis A."/>
            <person name="Butcher S."/>
            <person name="Tsagkogeorga G."/>
            <person name="Konrad A."/>
            <person name="Singh S."/>
            <person name="Jensen M.F."/>
            <person name="Cong E.H."/>
            <person name="Eikeseth-Otteraa H."/>
            <person name="Noel B."/>
            <person name="Anthouard V."/>
            <person name="Porcel B.M."/>
            <person name="Kachouri-Lafond R."/>
            <person name="Nishino A."/>
            <person name="Ugolini M."/>
            <person name="Chourrout P."/>
            <person name="Nishida H."/>
            <person name="Aasland R."/>
            <person name="Huzurbazar S."/>
            <person name="Westhof E."/>
            <person name="Delsuc F."/>
            <person name="Lehrach H."/>
            <person name="Reinhardt R."/>
            <person name="Weissenbach J."/>
            <person name="Roy S.W."/>
            <person name="Artiguenave F."/>
            <person name="Postlethwait J.H."/>
            <person name="Manak J.R."/>
            <person name="Thompson E.M."/>
            <person name="Jaillon O."/>
            <person name="Du Pasquier L."/>
            <person name="Boudinot P."/>
            <person name="Liberles D.A."/>
            <person name="Volff J.N."/>
            <person name="Philippe H."/>
            <person name="Lenhard B."/>
            <person name="Roest Crollius H."/>
            <person name="Wincker P."/>
            <person name="Chourrout D."/>
        </authorList>
    </citation>
    <scope>NUCLEOTIDE SEQUENCE [LARGE SCALE GENOMIC DNA]</scope>
</reference>
<feature type="compositionally biased region" description="Basic and acidic residues" evidence="1">
    <location>
        <begin position="172"/>
        <end position="181"/>
    </location>
</feature>
<proteinExistence type="predicted"/>
<feature type="compositionally biased region" description="Basic and acidic residues" evidence="1">
    <location>
        <begin position="8"/>
        <end position="22"/>
    </location>
</feature>
<dbReference type="InParanoid" id="E4XNI0"/>
<evidence type="ECO:0000313" key="2">
    <source>
        <dbReference type="EMBL" id="CBY11418.1"/>
    </source>
</evidence>
<feature type="region of interest" description="Disordered" evidence="1">
    <location>
        <begin position="1"/>
        <end position="23"/>
    </location>
</feature>
<feature type="compositionally biased region" description="Acidic residues" evidence="1">
    <location>
        <begin position="81"/>
        <end position="92"/>
    </location>
</feature>
<dbReference type="AlphaFoldDB" id="E4XNI0"/>
<protein>
    <submittedName>
        <fullName evidence="2">Uncharacterized protein</fullName>
    </submittedName>
</protein>
<feature type="compositionally biased region" description="Acidic residues" evidence="1">
    <location>
        <begin position="113"/>
        <end position="122"/>
    </location>
</feature>
<feature type="compositionally biased region" description="Polar residues" evidence="1">
    <location>
        <begin position="99"/>
        <end position="112"/>
    </location>
</feature>
<evidence type="ECO:0000313" key="3">
    <source>
        <dbReference type="Proteomes" id="UP000001307"/>
    </source>
</evidence>
<keyword evidence="3" id="KW-1185">Reference proteome</keyword>
<evidence type="ECO:0000256" key="1">
    <source>
        <dbReference type="SAM" id="MobiDB-lite"/>
    </source>
</evidence>
<organism evidence="2">
    <name type="scientific">Oikopleura dioica</name>
    <name type="common">Tunicate</name>
    <dbReference type="NCBI Taxonomy" id="34765"/>
    <lineage>
        <taxon>Eukaryota</taxon>
        <taxon>Metazoa</taxon>
        <taxon>Chordata</taxon>
        <taxon>Tunicata</taxon>
        <taxon>Appendicularia</taxon>
        <taxon>Copelata</taxon>
        <taxon>Oikopleuridae</taxon>
        <taxon>Oikopleura</taxon>
    </lineage>
</organism>